<evidence type="ECO:0000313" key="2">
    <source>
        <dbReference type="EMBL" id="SEF07376.1"/>
    </source>
</evidence>
<evidence type="ECO:0000313" key="3">
    <source>
        <dbReference type="Proteomes" id="UP000199129"/>
    </source>
</evidence>
<organism evidence="2 3">
    <name type="scientific">Pseudomonas palleroniana</name>
    <dbReference type="NCBI Taxonomy" id="191390"/>
    <lineage>
        <taxon>Bacteria</taxon>
        <taxon>Pseudomonadati</taxon>
        <taxon>Pseudomonadota</taxon>
        <taxon>Gammaproteobacteria</taxon>
        <taxon>Pseudomonadales</taxon>
        <taxon>Pseudomonadaceae</taxon>
        <taxon>Pseudomonas</taxon>
    </lineage>
</organism>
<feature type="compositionally biased region" description="Basic and acidic residues" evidence="1">
    <location>
        <begin position="41"/>
        <end position="52"/>
    </location>
</feature>
<dbReference type="AlphaFoldDB" id="A0A1H5P0H7"/>
<sequence>MSLIQVNPYNRFSHLPPASDGAVSNPSTRDKRGATAAVAEAPRRFPSEENAPKGDATLQTKVGRWLSSGVAPEPLIPRNASIGPFISQYQQALSEPPVQDWFRAKGLKISTVRVFSDSVVGVVSRDGKDTFVRFTTTDGSGWWEAGGKLRKVQKILSPSDLGIPANMPSEPIPRDIILDFYGVQPAKNEQAAPALGAHLKRNGWPPISVEKRQQWRDAFTRTVTANSDATARSGLAEQLRQRLRGLKEGEALRLDEQAYVAPPGSSLERNSQLPRQAFVELLASPAFRDFLEKIGLDSVGDRFRISQGELQQCDAKGTWRSLQAYFDDEVGKNPDPGVQAMKSRLQALVEQSQKTGNALYSTDTWDMRQAVDFFGLSSPTTLEQGRDVQAWLDTRWPEPPLTADYAALTPYTWTPGALTAADCEVLKTGAASVAGLFDSFLATPDPWQALSADPDRRLTAFFDSPAAVTQAEALAKELKLFDVADGQPLPRAQRHALLATALKLNLQGSLPGKPGEVAGYAIYQPANFGRTQKEVRADIERHLREKGASAESAPFLAHMFLAQAAPEMLLKPDPQLPASIPQVLKQNPDDVRMGSPAWLAMRLGCGIAEALAGPGSSRAMNATQVNALARLQPQNPEQEALIKGVGTLPLLEWAVMAGVFPKPLDGKYTAQNYQAAAQAFTEQQNSLRDAFQTLTAEPPSMTRLLVEQLTLLFPEMSEDEIRGFTLRRVADPRQHGQPHEVLLTEFLLAEQDSPGALVAFNTWLNEYRAGKAKYKFEHPRISQADFDERIKKLPKIAPLVAPAIERYVADCRAAQATVLKLMFAQLPLEDRKALEVGQIEFFSLREETGEAIEDDEGADSKVAEHKGTHGTLIRYETGAVEPRFGYFEVFPGAMRIVKRDDLSYTLPLGGQVEVGQKPHGPFAYVRREFRHTKPASFDFAAYKTGSEPKAGVQSSVIIEKAATDLPATLIPGHPKHAQLPVPTTFSSAKIGRIVEGVLSNSFAMPREPLLRYANQPTDYQRRRAFPFGSEDVFGPENLRMVLGLLPFVGAFADVAEGKTAQGVRGILIDFASFAVTGGLAGVKSFYRGLKVVLPFNGRAFSMQGFAGVSPFFRSVLNPLDGAIGVLKTGQKVAAFGKNFMRGELRALGADIYLPATVFEKCRWGAGVYSSVNAESGQPAGSRAGTCAGRPLYAVQKNNLWYAINPHTFKPEGAPLQGFQPSAA</sequence>
<evidence type="ECO:0000256" key="1">
    <source>
        <dbReference type="SAM" id="MobiDB-lite"/>
    </source>
</evidence>
<dbReference type="EMBL" id="FNUA01000002">
    <property type="protein sequence ID" value="SEF07376.1"/>
    <property type="molecule type" value="Genomic_DNA"/>
</dbReference>
<dbReference type="RefSeq" id="WP_235863269.1">
    <property type="nucleotide sequence ID" value="NZ_FNUA01000002.1"/>
</dbReference>
<gene>
    <name evidence="2" type="ORF">SAMN04490198_5057</name>
</gene>
<protein>
    <submittedName>
        <fullName evidence="2">Uncharacterized protein</fullName>
    </submittedName>
</protein>
<name>A0A1H5P0H7_9PSED</name>
<dbReference type="Proteomes" id="UP000199129">
    <property type="component" value="Unassembled WGS sequence"/>
</dbReference>
<reference evidence="2 3" key="1">
    <citation type="submission" date="2016-10" db="EMBL/GenBank/DDBJ databases">
        <authorList>
            <person name="de Groot N.N."/>
        </authorList>
    </citation>
    <scope>NUCLEOTIDE SEQUENCE [LARGE SCALE GENOMIC DNA]</scope>
    <source>
        <strain evidence="2 3">BS3265</strain>
    </source>
</reference>
<accession>A0A1H5P0H7</accession>
<feature type="region of interest" description="Disordered" evidence="1">
    <location>
        <begin position="14"/>
        <end position="55"/>
    </location>
</feature>
<proteinExistence type="predicted"/>